<keyword evidence="2" id="KW-1133">Transmembrane helix</keyword>
<reference evidence="3" key="1">
    <citation type="submission" date="2020-09" db="EMBL/GenBank/DDBJ databases">
        <title>Nocardioides sp. strain MJB4 16S ribosomal RNA gene Genome sequencing and assembly.</title>
        <authorList>
            <person name="Kim I."/>
        </authorList>
    </citation>
    <scope>NUCLEOTIDE SEQUENCE</scope>
    <source>
        <strain evidence="3">MJB4</strain>
    </source>
</reference>
<keyword evidence="2" id="KW-0472">Membrane</keyword>
<evidence type="ECO:0000313" key="4">
    <source>
        <dbReference type="Proteomes" id="UP000616839"/>
    </source>
</evidence>
<dbReference type="RefSeq" id="WP_192144292.1">
    <property type="nucleotide sequence ID" value="NZ_JACYXZ010000004.1"/>
</dbReference>
<gene>
    <name evidence="3" type="ORF">IE331_15165</name>
</gene>
<feature type="transmembrane region" description="Helical" evidence="2">
    <location>
        <begin position="238"/>
        <end position="257"/>
    </location>
</feature>
<protein>
    <submittedName>
        <fullName evidence="3">Uncharacterized protein</fullName>
    </submittedName>
</protein>
<evidence type="ECO:0000313" key="3">
    <source>
        <dbReference type="EMBL" id="MBD8870967.1"/>
    </source>
</evidence>
<keyword evidence="4" id="KW-1185">Reference proteome</keyword>
<name>A0A927K620_9ACTN</name>
<keyword evidence="2" id="KW-0812">Transmembrane</keyword>
<proteinExistence type="predicted"/>
<evidence type="ECO:0000256" key="2">
    <source>
        <dbReference type="SAM" id="Phobius"/>
    </source>
</evidence>
<dbReference type="AlphaFoldDB" id="A0A927K620"/>
<sequence>MPDKDSGPDQDRDQPSLELPSLGSMLRRRKSPPEPAAEPEPVDVEQPTVAEATPTEEPTLAGGTEEPTAVDQPAVSESTEPREPVAADAVAPVGAREAEAPASAPAPEESAAVDPPAAQPSAPAAPAAQATDQTGRDDELADGDAAQDEGTAETSGAGTGFALPSLPPLAARVAAPVTGVVVGLLAVGATYLALAGCELARGTSSCGGPGLFLLLAIMTALILVGGALLRAWDVPDPGSTSFLAVGLLAVVVLLLLLDAVFSPWMLLVVPLVTAAAFAASHWVTTAFVEMD</sequence>
<feature type="transmembrane region" description="Helical" evidence="2">
    <location>
        <begin position="211"/>
        <end position="232"/>
    </location>
</feature>
<evidence type="ECO:0000256" key="1">
    <source>
        <dbReference type="SAM" id="MobiDB-lite"/>
    </source>
</evidence>
<dbReference type="EMBL" id="JACYXZ010000004">
    <property type="protein sequence ID" value="MBD8870967.1"/>
    <property type="molecule type" value="Genomic_DNA"/>
</dbReference>
<feature type="transmembrane region" description="Helical" evidence="2">
    <location>
        <begin position="173"/>
        <end position="199"/>
    </location>
</feature>
<feature type="compositionally biased region" description="Acidic residues" evidence="1">
    <location>
        <begin position="139"/>
        <end position="151"/>
    </location>
</feature>
<feature type="compositionally biased region" description="Basic and acidic residues" evidence="1">
    <location>
        <begin position="1"/>
        <end position="15"/>
    </location>
</feature>
<feature type="region of interest" description="Disordered" evidence="1">
    <location>
        <begin position="1"/>
        <end position="159"/>
    </location>
</feature>
<organism evidence="3 4">
    <name type="scientific">Nocardioides donggukensis</name>
    <dbReference type="NCBI Taxonomy" id="2774019"/>
    <lineage>
        <taxon>Bacteria</taxon>
        <taxon>Bacillati</taxon>
        <taxon>Actinomycetota</taxon>
        <taxon>Actinomycetes</taxon>
        <taxon>Propionibacteriales</taxon>
        <taxon>Nocardioidaceae</taxon>
        <taxon>Nocardioides</taxon>
    </lineage>
</organism>
<dbReference type="Proteomes" id="UP000616839">
    <property type="component" value="Unassembled WGS sequence"/>
</dbReference>
<feature type="compositionally biased region" description="Low complexity" evidence="1">
    <location>
        <begin position="86"/>
        <end position="130"/>
    </location>
</feature>
<accession>A0A927K620</accession>
<feature type="compositionally biased region" description="Low complexity" evidence="1">
    <location>
        <begin position="47"/>
        <end position="61"/>
    </location>
</feature>
<comment type="caution">
    <text evidence="3">The sequence shown here is derived from an EMBL/GenBank/DDBJ whole genome shotgun (WGS) entry which is preliminary data.</text>
</comment>
<feature type="transmembrane region" description="Helical" evidence="2">
    <location>
        <begin position="264"/>
        <end position="283"/>
    </location>
</feature>